<dbReference type="Pfam" id="PF25244">
    <property type="entry name" value="PML_C"/>
    <property type="match status" value="1"/>
</dbReference>
<feature type="region of interest" description="Disordered" evidence="7">
    <location>
        <begin position="1"/>
        <end position="28"/>
    </location>
</feature>
<dbReference type="InterPro" id="IPR054362">
    <property type="entry name" value="Exu_RNase_H-like"/>
</dbReference>
<reference evidence="11" key="3">
    <citation type="submission" date="2015-06" db="UniProtKB">
        <authorList>
            <consortium name="EnsemblMetazoa"/>
        </authorList>
    </citation>
    <scope>IDENTIFICATION</scope>
</reference>
<dbReference type="PANTHER" id="PTHR13058">
    <property type="entry name" value="THREE PRIME REPAIR EXONUCLEASE 1, 2"/>
    <property type="match status" value="1"/>
</dbReference>
<keyword evidence="2" id="KW-0540">Nuclease</keyword>
<dbReference type="InterPro" id="IPR036397">
    <property type="entry name" value="RNaseH_sf"/>
</dbReference>
<evidence type="ECO:0000256" key="1">
    <source>
        <dbReference type="ARBA" id="ARBA00001946"/>
    </source>
</evidence>
<sequence>MHFPVKHAVSKFNKRIKDESMRQEPATKRRRLILKQERAQTQGALEALEGPSYASENTLTVQHRVFPHVTQFAVEEFGGQRRSFMTYVLPKIAMTADAETITGVTVVESPTGRKMFAHGKELPAVDLSKAINDFINWLEETGQSSAIMVAHNGKRFDFPVLMTALMSANLTTQFNDRIAGFVDSLTVLKKVLPKRQSYSQPAIYRDLLNADYNAHDAAADVHALSEVLSAAEVGKQVLEAYSFSPSDVVMKNRHEDTKLHNLPSLRGLITAGVCGVKVAETIAGSGLNLHHLQKIHERGRDEALRNIFSAKNDINGLPRVSVARLCLTE</sequence>
<evidence type="ECO:0000313" key="12">
    <source>
        <dbReference type="Proteomes" id="UP000014760"/>
    </source>
</evidence>
<organism evidence="10">
    <name type="scientific">Capitella teleta</name>
    <name type="common">Polychaete worm</name>
    <dbReference type="NCBI Taxonomy" id="283909"/>
    <lineage>
        <taxon>Eukaryota</taxon>
        <taxon>Metazoa</taxon>
        <taxon>Spiralia</taxon>
        <taxon>Lophotrochozoa</taxon>
        <taxon>Annelida</taxon>
        <taxon>Polychaeta</taxon>
        <taxon>Sedentaria</taxon>
        <taxon>Scolecida</taxon>
        <taxon>Capitellidae</taxon>
        <taxon>Capitella</taxon>
    </lineage>
</organism>
<dbReference type="HOGENOM" id="CLU_774457_0_0_1"/>
<evidence type="ECO:0000259" key="8">
    <source>
        <dbReference type="Pfam" id="PF22123"/>
    </source>
</evidence>
<gene>
    <name evidence="10" type="ORF">CAPTEDRAFT_186863</name>
</gene>
<dbReference type="OrthoDB" id="6137214at2759"/>
<feature type="domain" description="PML C-terminal" evidence="9">
    <location>
        <begin position="261"/>
        <end position="315"/>
    </location>
</feature>
<dbReference type="GO" id="GO:0005737">
    <property type="term" value="C:cytoplasm"/>
    <property type="evidence" value="ECO:0007669"/>
    <property type="project" value="TreeGrafter"/>
</dbReference>
<keyword evidence="5" id="KW-0269">Exonuclease</keyword>
<dbReference type="InterPro" id="IPR012337">
    <property type="entry name" value="RNaseH-like_sf"/>
</dbReference>
<feature type="compositionally biased region" description="Basic and acidic residues" evidence="7">
    <location>
        <begin position="15"/>
        <end position="27"/>
    </location>
</feature>
<dbReference type="InterPro" id="IPR057617">
    <property type="entry name" value="PML_C"/>
</dbReference>
<feature type="domain" description="Exuperantia RNAse H-like" evidence="8">
    <location>
        <begin position="83"/>
        <end position="193"/>
    </location>
</feature>
<dbReference type="GO" id="GO:0006308">
    <property type="term" value="P:DNA catabolic process"/>
    <property type="evidence" value="ECO:0007669"/>
    <property type="project" value="TreeGrafter"/>
</dbReference>
<feature type="compositionally biased region" description="Basic residues" evidence="7">
    <location>
        <begin position="1"/>
        <end position="14"/>
    </location>
</feature>
<evidence type="ECO:0000256" key="6">
    <source>
        <dbReference type="ARBA" id="ARBA00022842"/>
    </source>
</evidence>
<evidence type="ECO:0000313" key="10">
    <source>
        <dbReference type="EMBL" id="ELU14671.1"/>
    </source>
</evidence>
<reference evidence="10 12" key="2">
    <citation type="journal article" date="2013" name="Nature">
        <title>Insights into bilaterian evolution from three spiralian genomes.</title>
        <authorList>
            <person name="Simakov O."/>
            <person name="Marletaz F."/>
            <person name="Cho S.J."/>
            <person name="Edsinger-Gonzales E."/>
            <person name="Havlak P."/>
            <person name="Hellsten U."/>
            <person name="Kuo D.H."/>
            <person name="Larsson T."/>
            <person name="Lv J."/>
            <person name="Arendt D."/>
            <person name="Savage R."/>
            <person name="Osoegawa K."/>
            <person name="de Jong P."/>
            <person name="Grimwood J."/>
            <person name="Chapman J.A."/>
            <person name="Shapiro H."/>
            <person name="Aerts A."/>
            <person name="Otillar R.P."/>
            <person name="Terry A.Y."/>
            <person name="Boore J.L."/>
            <person name="Grigoriev I.V."/>
            <person name="Lindberg D.R."/>
            <person name="Seaver E.C."/>
            <person name="Weisblat D.A."/>
            <person name="Putnam N.H."/>
            <person name="Rokhsar D.S."/>
        </authorList>
    </citation>
    <scope>NUCLEOTIDE SEQUENCE</scope>
    <source>
        <strain evidence="10 12">I ESC-2004</strain>
    </source>
</reference>
<evidence type="ECO:0000256" key="4">
    <source>
        <dbReference type="ARBA" id="ARBA00022801"/>
    </source>
</evidence>
<comment type="cofactor">
    <cofactor evidence="1">
        <name>Mg(2+)</name>
        <dbReference type="ChEBI" id="CHEBI:18420"/>
    </cofactor>
</comment>
<dbReference type="PANTHER" id="PTHR13058:SF22">
    <property type="entry name" value="EXODEOXYRIBONUCLEASE III"/>
    <property type="match status" value="1"/>
</dbReference>
<dbReference type="Gene3D" id="3.30.420.10">
    <property type="entry name" value="Ribonuclease H-like superfamily/Ribonuclease H"/>
    <property type="match status" value="1"/>
</dbReference>
<reference evidence="12" key="1">
    <citation type="submission" date="2012-12" db="EMBL/GenBank/DDBJ databases">
        <authorList>
            <person name="Hellsten U."/>
            <person name="Grimwood J."/>
            <person name="Chapman J.A."/>
            <person name="Shapiro H."/>
            <person name="Aerts A."/>
            <person name="Otillar R.P."/>
            <person name="Terry A.Y."/>
            <person name="Boore J.L."/>
            <person name="Simakov O."/>
            <person name="Marletaz F."/>
            <person name="Cho S.-J."/>
            <person name="Edsinger-Gonzales E."/>
            <person name="Havlak P."/>
            <person name="Kuo D.-H."/>
            <person name="Larsson T."/>
            <person name="Lv J."/>
            <person name="Arendt D."/>
            <person name="Savage R."/>
            <person name="Osoegawa K."/>
            <person name="de Jong P."/>
            <person name="Lindberg D.R."/>
            <person name="Seaver E.C."/>
            <person name="Weisblat D.A."/>
            <person name="Putnam N.H."/>
            <person name="Grigoriev I.V."/>
            <person name="Rokhsar D.S."/>
        </authorList>
    </citation>
    <scope>NUCLEOTIDE SEQUENCE</scope>
    <source>
        <strain evidence="12">I ESC-2004</strain>
    </source>
</reference>
<dbReference type="AlphaFoldDB" id="R7VEH7"/>
<evidence type="ECO:0000313" key="11">
    <source>
        <dbReference type="EnsemblMetazoa" id="CapteP186863"/>
    </source>
</evidence>
<dbReference type="STRING" id="283909.R7VEH7"/>
<keyword evidence="12" id="KW-1185">Reference proteome</keyword>
<keyword evidence="4" id="KW-0378">Hydrolase</keyword>
<name>R7VEH7_CAPTE</name>
<dbReference type="EnsemblMetazoa" id="CapteT186863">
    <property type="protein sequence ID" value="CapteP186863"/>
    <property type="gene ID" value="CapteG186863"/>
</dbReference>
<dbReference type="GO" id="GO:0003676">
    <property type="term" value="F:nucleic acid binding"/>
    <property type="evidence" value="ECO:0007669"/>
    <property type="project" value="InterPro"/>
</dbReference>
<dbReference type="InterPro" id="IPR040393">
    <property type="entry name" value="TREX1/2"/>
</dbReference>
<dbReference type="Pfam" id="PF22123">
    <property type="entry name" value="Exu_RNase_H_like"/>
    <property type="match status" value="1"/>
</dbReference>
<evidence type="ECO:0000256" key="3">
    <source>
        <dbReference type="ARBA" id="ARBA00022723"/>
    </source>
</evidence>
<evidence type="ECO:0000256" key="7">
    <source>
        <dbReference type="SAM" id="MobiDB-lite"/>
    </source>
</evidence>
<dbReference type="Proteomes" id="UP000014760">
    <property type="component" value="Unassembled WGS sequence"/>
</dbReference>
<evidence type="ECO:0000256" key="2">
    <source>
        <dbReference type="ARBA" id="ARBA00022722"/>
    </source>
</evidence>
<dbReference type="EMBL" id="AMQN01038555">
    <property type="status" value="NOT_ANNOTATED_CDS"/>
    <property type="molecule type" value="Genomic_DNA"/>
</dbReference>
<dbReference type="SUPFAM" id="SSF53098">
    <property type="entry name" value="Ribonuclease H-like"/>
    <property type="match status" value="1"/>
</dbReference>
<dbReference type="OMA" id="ENECHIL"/>
<accession>R7VEH7</accession>
<dbReference type="EMBL" id="KB294365">
    <property type="protein sequence ID" value="ELU14671.1"/>
    <property type="molecule type" value="Genomic_DNA"/>
</dbReference>
<evidence type="ECO:0000259" key="9">
    <source>
        <dbReference type="Pfam" id="PF25244"/>
    </source>
</evidence>
<proteinExistence type="predicted"/>
<dbReference type="GO" id="GO:0046872">
    <property type="term" value="F:metal ion binding"/>
    <property type="evidence" value="ECO:0007669"/>
    <property type="project" value="UniProtKB-KW"/>
</dbReference>
<protein>
    <submittedName>
        <fullName evidence="10 11">Uncharacterized protein</fullName>
    </submittedName>
</protein>
<keyword evidence="6" id="KW-0460">Magnesium</keyword>
<dbReference type="GO" id="GO:0008296">
    <property type="term" value="F:3'-5'-DNA exonuclease activity"/>
    <property type="evidence" value="ECO:0007669"/>
    <property type="project" value="TreeGrafter"/>
</dbReference>
<keyword evidence="3" id="KW-0479">Metal-binding</keyword>
<evidence type="ECO:0000256" key="5">
    <source>
        <dbReference type="ARBA" id="ARBA00022839"/>
    </source>
</evidence>